<feature type="region of interest" description="Disordered" evidence="1">
    <location>
        <begin position="284"/>
        <end position="303"/>
    </location>
</feature>
<gene>
    <name evidence="3" type="ORF">QYE76_002531</name>
    <name evidence="2" type="ORF">QYE76_037345</name>
</gene>
<reference evidence="2" key="1">
    <citation type="submission" date="2023-07" db="EMBL/GenBank/DDBJ databases">
        <title>A chromosome-level genome assembly of Lolium multiflorum.</title>
        <authorList>
            <person name="Chen Y."/>
            <person name="Copetti D."/>
            <person name="Kolliker R."/>
            <person name="Studer B."/>
        </authorList>
    </citation>
    <scope>NUCLEOTIDE SEQUENCE</scope>
    <source>
        <strain evidence="2">02402/16</strain>
        <tissue evidence="2">Leaf</tissue>
    </source>
</reference>
<dbReference type="Proteomes" id="UP001231189">
    <property type="component" value="Unassembled WGS sequence"/>
</dbReference>
<evidence type="ECO:0000313" key="3">
    <source>
        <dbReference type="EMBL" id="KAK1628216.1"/>
    </source>
</evidence>
<evidence type="ECO:0000256" key="1">
    <source>
        <dbReference type="SAM" id="MobiDB-lite"/>
    </source>
</evidence>
<comment type="caution">
    <text evidence="2">The sequence shown here is derived from an EMBL/GenBank/DDBJ whole genome shotgun (WGS) entry which is preliminary data.</text>
</comment>
<evidence type="ECO:0000313" key="2">
    <source>
        <dbReference type="EMBL" id="KAK1594263.1"/>
    </source>
</evidence>
<evidence type="ECO:0000313" key="4">
    <source>
        <dbReference type="Proteomes" id="UP001231189"/>
    </source>
</evidence>
<sequence>MPPPVEPTVSRRHGSSWTPRRMAPSSSSSGSRSGGSAPPPVMPAVIKKEPTSPPPTRGRSSGALVIRDQPSSPSRGRKRKTSKKDAAAAAATSQLAEEEAKRAEDAAVAEAIARSLNDLVPSDNALPMDAALDCSRRDLERQEAEQQRRLLDLAAARQRVVRTAAPTVAPVPMPLIKLEESSDDELYRPTLPRATLARVQAVVGMARGDKDDNPIRGQTTEFKEWLEMLEAMDAEELKEYARENKDALTTEMNAAIKKVLQKKQPRKRKKRTAVYPILGAVLKFHKDDDDDPPPPGSGGVNAC</sequence>
<keyword evidence="4" id="KW-1185">Reference proteome</keyword>
<name>A0AAD8Q228_LOLMU</name>
<proteinExistence type="predicted"/>
<dbReference type="EMBL" id="JAUUTY010000706">
    <property type="protein sequence ID" value="KAK1594263.1"/>
    <property type="molecule type" value="Genomic_DNA"/>
</dbReference>
<accession>A0AAD8Q228</accession>
<feature type="region of interest" description="Disordered" evidence="1">
    <location>
        <begin position="1"/>
        <end position="101"/>
    </location>
</feature>
<dbReference type="AlphaFoldDB" id="A0AAD8Q228"/>
<organism evidence="2 4">
    <name type="scientific">Lolium multiflorum</name>
    <name type="common">Italian ryegrass</name>
    <name type="synonym">Lolium perenne subsp. multiflorum</name>
    <dbReference type="NCBI Taxonomy" id="4521"/>
    <lineage>
        <taxon>Eukaryota</taxon>
        <taxon>Viridiplantae</taxon>
        <taxon>Streptophyta</taxon>
        <taxon>Embryophyta</taxon>
        <taxon>Tracheophyta</taxon>
        <taxon>Spermatophyta</taxon>
        <taxon>Magnoliopsida</taxon>
        <taxon>Liliopsida</taxon>
        <taxon>Poales</taxon>
        <taxon>Poaceae</taxon>
        <taxon>BOP clade</taxon>
        <taxon>Pooideae</taxon>
        <taxon>Poodae</taxon>
        <taxon>Poeae</taxon>
        <taxon>Poeae Chloroplast Group 2 (Poeae type)</taxon>
        <taxon>Loliodinae</taxon>
        <taxon>Loliinae</taxon>
        <taxon>Lolium</taxon>
    </lineage>
</organism>
<protein>
    <submittedName>
        <fullName evidence="2">Uncharacterized protein</fullName>
    </submittedName>
</protein>
<dbReference type="EMBL" id="JAUUTY010000005">
    <property type="protein sequence ID" value="KAK1628216.1"/>
    <property type="molecule type" value="Genomic_DNA"/>
</dbReference>
<feature type="compositionally biased region" description="Low complexity" evidence="1">
    <location>
        <begin position="19"/>
        <end position="36"/>
    </location>
</feature>